<organism evidence="8 9">
    <name type="scientific">Thamnidium elegans</name>
    <dbReference type="NCBI Taxonomy" id="101142"/>
    <lineage>
        <taxon>Eukaryota</taxon>
        <taxon>Fungi</taxon>
        <taxon>Fungi incertae sedis</taxon>
        <taxon>Mucoromycota</taxon>
        <taxon>Mucoromycotina</taxon>
        <taxon>Mucoromycetes</taxon>
        <taxon>Mucorales</taxon>
        <taxon>Mucorineae</taxon>
        <taxon>Mucoraceae</taxon>
        <taxon>Thamnidium</taxon>
    </lineage>
</organism>
<evidence type="ECO:0000313" key="9">
    <source>
        <dbReference type="Proteomes" id="UP000613177"/>
    </source>
</evidence>
<evidence type="ECO:0000256" key="1">
    <source>
        <dbReference type="ARBA" id="ARBA00001941"/>
    </source>
</evidence>
<dbReference type="Proteomes" id="UP000613177">
    <property type="component" value="Unassembled WGS sequence"/>
</dbReference>
<dbReference type="GO" id="GO:0005975">
    <property type="term" value="P:carbohydrate metabolic process"/>
    <property type="evidence" value="ECO:0007669"/>
    <property type="project" value="InterPro"/>
</dbReference>
<protein>
    <recommendedName>
        <fullName evidence="7">NodB homology domain-containing protein</fullName>
    </recommendedName>
</protein>
<feature type="compositionally biased region" description="Basic and acidic residues" evidence="6">
    <location>
        <begin position="153"/>
        <end position="166"/>
    </location>
</feature>
<feature type="compositionally biased region" description="Basic and acidic residues" evidence="6">
    <location>
        <begin position="1"/>
        <end position="22"/>
    </location>
</feature>
<dbReference type="InterPro" id="IPR011330">
    <property type="entry name" value="Glyco_hydro/deAcase_b/a-brl"/>
</dbReference>
<dbReference type="PROSITE" id="PS51677">
    <property type="entry name" value="NODB"/>
    <property type="match status" value="1"/>
</dbReference>
<evidence type="ECO:0000256" key="6">
    <source>
        <dbReference type="SAM" id="MobiDB-lite"/>
    </source>
</evidence>
<dbReference type="PANTHER" id="PTHR46471:SF2">
    <property type="entry name" value="CHITIN DEACETYLASE-RELATED"/>
    <property type="match status" value="1"/>
</dbReference>
<proteinExistence type="predicted"/>
<feature type="compositionally biased region" description="Basic residues" evidence="6">
    <location>
        <begin position="167"/>
        <end position="176"/>
    </location>
</feature>
<feature type="region of interest" description="Disordered" evidence="6">
    <location>
        <begin position="117"/>
        <end position="185"/>
    </location>
</feature>
<dbReference type="GO" id="GO:0016810">
    <property type="term" value="F:hydrolase activity, acting on carbon-nitrogen (but not peptide) bonds"/>
    <property type="evidence" value="ECO:0007669"/>
    <property type="project" value="InterPro"/>
</dbReference>
<keyword evidence="2" id="KW-0479">Metal-binding</keyword>
<evidence type="ECO:0000256" key="2">
    <source>
        <dbReference type="ARBA" id="ARBA00022723"/>
    </source>
</evidence>
<feature type="domain" description="NodB homology" evidence="7">
    <location>
        <begin position="629"/>
        <end position="820"/>
    </location>
</feature>
<dbReference type="InterPro" id="IPR019327">
    <property type="entry name" value="WKF"/>
</dbReference>
<evidence type="ECO:0000259" key="7">
    <source>
        <dbReference type="PROSITE" id="PS51677"/>
    </source>
</evidence>
<keyword evidence="4" id="KW-0378">Hydrolase</keyword>
<evidence type="ECO:0000256" key="3">
    <source>
        <dbReference type="ARBA" id="ARBA00022729"/>
    </source>
</evidence>
<feature type="compositionally biased region" description="Acidic residues" evidence="6">
    <location>
        <begin position="427"/>
        <end position="450"/>
    </location>
</feature>
<dbReference type="AlphaFoldDB" id="A0A8H7T101"/>
<keyword evidence="3" id="KW-0732">Signal</keyword>
<keyword evidence="9" id="KW-1185">Reference proteome</keyword>
<dbReference type="Gene3D" id="3.20.20.370">
    <property type="entry name" value="Glycoside hydrolase/deacetylase"/>
    <property type="match status" value="1"/>
</dbReference>
<sequence length="915" mass="102300">MPESVKKVEKKTVVTKKKDSEKTPITSKKTIQKKVIIKKPAAATTTATTAAVTAAATTATIEEPADDGKPKLTQGQKLLKSMTAQKVAKKALMKGVASTHVSFDDEGNSKVETVIKKIEPVVAATKKNKSRPAMKKPEPKKRKAEDGEEEEEKKETEDKKTEVEKKAPKKAKKAKKSKIEIEESKKDSKQEEALAYVRMFVNDRESWKFKKVQQIWILSNLYEIPEEEFDNVLEYLKDLQGSAREKTLKEAQEKVPKKEVVKSNTLTGYATVAGNDDDFDAENNQIMPLTIAKQPQDDACHECSTKVNSNDTLNDELLQTTFKWMFWSPHHLVKDDVFFAPSSPSFIDNSNWVPTPCLSPVTSPSDFLYDREPLFDGIDYYGEEDKTDHCTASPVNNSIIMHQLDDDWSALFSGDNYDFLPLTPSSTEEEEEQEQEEEEEDDDGDEEYFDDTPLPVTNKTTEPKRHPLKRSIEESSLLFTSSKKLKTCTVFENLTKLGVDWCRYCGTTEGVNWRPGPWGKRTLCNKHGCDYKGYGLASRLPRLDLSAFAKERLEDRQRPIVQQFCVICQSPEKPLNKLIPCQGGSSLFAYANMASALEEGTMLLPVWNHPTEVVQGAPAPQATACANSGQIAVTYNEGPSDVTAKVLNGLKASQAKANFFVNATWLYTQQYAMILQRAYNDGHFIGMTYRAPGDTSEGLTDDQIKTDVTNTAKIIETLIGVAPKYVRLHYSQPEDIRLENIIRNLGYTLVAYNLDTMDYNYKGNPDGIADLYKSVFAKQIDTYDSKGSFISVQYDIPDTGSWQAIYDVVRTINDAGYTMVRLDGCLNDKAPYKESSASMKFVHDKHSLGQANYKAGQVTPEKPVNTSAQVAADSQADAVSEEEALIKKVSSTVKNVFDWSNTVFALIAVVCTWAF</sequence>
<comment type="caution">
    <text evidence="8">The sequence shown here is derived from an EMBL/GenBank/DDBJ whole genome shotgun (WGS) entry which is preliminary data.</text>
</comment>
<evidence type="ECO:0000256" key="5">
    <source>
        <dbReference type="ARBA" id="ARBA00023277"/>
    </source>
</evidence>
<gene>
    <name evidence="8" type="ORF">INT48_002186</name>
</gene>
<dbReference type="Pfam" id="PF01522">
    <property type="entry name" value="Polysacc_deac_1"/>
    <property type="match status" value="1"/>
</dbReference>
<comment type="cofactor">
    <cofactor evidence="1">
        <name>Co(2+)</name>
        <dbReference type="ChEBI" id="CHEBI:48828"/>
    </cofactor>
</comment>
<feature type="region of interest" description="Disordered" evidence="6">
    <location>
        <begin position="1"/>
        <end position="25"/>
    </location>
</feature>
<reference evidence="8" key="1">
    <citation type="submission" date="2021-01" db="EMBL/GenBank/DDBJ databases">
        <title>Metabolic potential, ecology and presence of endohyphal bacteria is reflected in genomic diversity of Mucoromycotina.</title>
        <authorList>
            <person name="Muszewska A."/>
            <person name="Okrasinska A."/>
            <person name="Steczkiewicz K."/>
            <person name="Drgas O."/>
            <person name="Orlowska M."/>
            <person name="Perlinska-Lenart U."/>
            <person name="Aleksandrzak-Piekarczyk T."/>
            <person name="Szatraj K."/>
            <person name="Zielenkiewicz U."/>
            <person name="Pilsyk S."/>
            <person name="Malc E."/>
            <person name="Mieczkowski P."/>
            <person name="Kruszewska J.S."/>
            <person name="Biernat P."/>
            <person name="Pawlowska J."/>
        </authorList>
    </citation>
    <scope>NUCLEOTIDE SEQUENCE</scope>
    <source>
        <strain evidence="8">WA0000018081</strain>
    </source>
</reference>
<dbReference type="InterPro" id="IPR002509">
    <property type="entry name" value="NODB_dom"/>
</dbReference>
<dbReference type="PANTHER" id="PTHR46471">
    <property type="entry name" value="CHITIN DEACETYLASE"/>
    <property type="match status" value="1"/>
</dbReference>
<evidence type="ECO:0000256" key="4">
    <source>
        <dbReference type="ARBA" id="ARBA00022801"/>
    </source>
</evidence>
<dbReference type="Pfam" id="PF10180">
    <property type="entry name" value="WKF"/>
    <property type="match status" value="1"/>
</dbReference>
<feature type="region of interest" description="Disordered" evidence="6">
    <location>
        <begin position="421"/>
        <end position="467"/>
    </location>
</feature>
<dbReference type="EMBL" id="JAEPRE010000002">
    <property type="protein sequence ID" value="KAG2237882.1"/>
    <property type="molecule type" value="Genomic_DNA"/>
</dbReference>
<keyword evidence="5" id="KW-0119">Carbohydrate metabolism</keyword>
<accession>A0A8H7T101</accession>
<feature type="compositionally biased region" description="Basic residues" evidence="6">
    <location>
        <begin position="126"/>
        <end position="142"/>
    </location>
</feature>
<dbReference type="GO" id="GO:0046872">
    <property type="term" value="F:metal ion binding"/>
    <property type="evidence" value="ECO:0007669"/>
    <property type="project" value="UniProtKB-KW"/>
</dbReference>
<evidence type="ECO:0000313" key="8">
    <source>
        <dbReference type="EMBL" id="KAG2237882.1"/>
    </source>
</evidence>
<dbReference type="SUPFAM" id="SSF88713">
    <property type="entry name" value="Glycoside hydrolase/deacetylase"/>
    <property type="match status" value="1"/>
</dbReference>
<name>A0A8H7T101_9FUNG</name>